<evidence type="ECO:0000259" key="1">
    <source>
        <dbReference type="Pfam" id="PF06527"/>
    </source>
</evidence>
<reference evidence="2 3" key="1">
    <citation type="submission" date="2019-03" db="EMBL/GenBank/DDBJ databases">
        <title>Paraburkholderia sp. isolated from native Mimosa gymnas in Guartela State Park, Brazil.</title>
        <authorList>
            <person name="Paulitsch F."/>
            <person name="Hungria M."/>
            <person name="Delamuta J.R.M."/>
            <person name="Ribeiro R.A."/>
            <person name="Dall'Agnol R."/>
            <person name="Silva J.S.B."/>
        </authorList>
    </citation>
    <scope>NUCLEOTIDE SEQUENCE [LARGE SCALE GENOMIC DNA]</scope>
    <source>
        <strain evidence="2 3">CNPSo 3008</strain>
    </source>
</reference>
<dbReference type="Pfam" id="PF06527">
    <property type="entry name" value="TniQ"/>
    <property type="match status" value="1"/>
</dbReference>
<gene>
    <name evidence="2" type="ORF">E1N52_38400</name>
</gene>
<organism evidence="2 3">
    <name type="scientific">Paraburkholderia guartelaensis</name>
    <dbReference type="NCBI Taxonomy" id="2546446"/>
    <lineage>
        <taxon>Bacteria</taxon>
        <taxon>Pseudomonadati</taxon>
        <taxon>Pseudomonadota</taxon>
        <taxon>Betaproteobacteria</taxon>
        <taxon>Burkholderiales</taxon>
        <taxon>Burkholderiaceae</taxon>
        <taxon>Paraburkholderia</taxon>
    </lineage>
</organism>
<sequence length="430" mass="48820">MTIFLPDQLDEEPLFGIVARYLKTPRTLLPAVLEHVFGYQMPYGKMPFNLNRVEEATRVCWGLTAKDIAERMTGYPYFAALAVDKTPMQILEAISSRRQPTDASYLGRVRFGPNSSQRRFCNSCFQLDRRNDLPIHWRRVHQLPGVCICPWHHELLYAVLTGTAYKRGFIDAADFRSFDAERIGLKLSSSNFEACLKVSLLSQWLLSNRVVINPELFKHQLFSFIKDKSLGRILLSSNRAFISAIVSHYGTSYLRWVTSRREGRAVKSGEFALLEQSLIRGQMSSLRMVLYASACNAMSVFSLDSGSTVIDLPMGVRPSVDCIYSAEATRTNHSVVVGRKSYGRYEATCACGVRFTFSRWENRKPADVKLTSRLNGRSEEWIKRIFELHSNGMSYRQIGAMFGIGESAVGHVLHKARTRSRDLETQTVPK</sequence>
<proteinExistence type="predicted"/>
<dbReference type="EMBL" id="SMOD01000055">
    <property type="protein sequence ID" value="TDG02678.1"/>
    <property type="molecule type" value="Genomic_DNA"/>
</dbReference>
<dbReference type="InterPro" id="IPR036388">
    <property type="entry name" value="WH-like_DNA-bd_sf"/>
</dbReference>
<evidence type="ECO:0000313" key="3">
    <source>
        <dbReference type="Proteomes" id="UP000295606"/>
    </source>
</evidence>
<dbReference type="InterPro" id="IPR009492">
    <property type="entry name" value="TniQ"/>
</dbReference>
<accession>A0A4R5L288</accession>
<feature type="domain" description="TniQ" evidence="1">
    <location>
        <begin position="6"/>
        <end position="156"/>
    </location>
</feature>
<dbReference type="RefSeq" id="WP_133189774.1">
    <property type="nucleotide sequence ID" value="NZ_SMOD01000055.1"/>
</dbReference>
<dbReference type="Proteomes" id="UP000295606">
    <property type="component" value="Unassembled WGS sequence"/>
</dbReference>
<evidence type="ECO:0000313" key="2">
    <source>
        <dbReference type="EMBL" id="TDG02678.1"/>
    </source>
</evidence>
<dbReference type="OrthoDB" id="470139at2"/>
<comment type="caution">
    <text evidence="2">The sequence shown here is derived from an EMBL/GenBank/DDBJ whole genome shotgun (WGS) entry which is preliminary data.</text>
</comment>
<protein>
    <recommendedName>
        <fullName evidence="1">TniQ domain-containing protein</fullName>
    </recommendedName>
</protein>
<name>A0A4R5L288_9BURK</name>
<dbReference type="AlphaFoldDB" id="A0A4R5L288"/>
<dbReference type="Gene3D" id="1.10.10.10">
    <property type="entry name" value="Winged helix-like DNA-binding domain superfamily/Winged helix DNA-binding domain"/>
    <property type="match status" value="1"/>
</dbReference>